<dbReference type="GO" id="GO:0031265">
    <property type="term" value="C:CD95 death-inducing signaling complex"/>
    <property type="evidence" value="ECO:0007669"/>
    <property type="project" value="Ensembl"/>
</dbReference>
<dbReference type="GO" id="GO:0032729">
    <property type="term" value="P:positive regulation of type II interferon production"/>
    <property type="evidence" value="ECO:0007669"/>
    <property type="project" value="Ensembl"/>
</dbReference>
<proteinExistence type="predicted"/>
<dbReference type="PANTHER" id="PTHR15077:SF10">
    <property type="entry name" value="FAS-ASSOCIATED DEATH DOMAIN PROTEIN"/>
    <property type="match status" value="1"/>
</dbReference>
<keyword evidence="6" id="KW-0391">Immunity</keyword>
<name>A0A8D0BBJ7_SALMN</name>
<evidence type="ECO:0000256" key="5">
    <source>
        <dbReference type="ARBA" id="ARBA00022703"/>
    </source>
</evidence>
<feature type="domain" description="DED" evidence="13">
    <location>
        <begin position="3"/>
        <end position="81"/>
    </location>
</feature>
<dbReference type="GO" id="GO:0048538">
    <property type="term" value="P:thymus development"/>
    <property type="evidence" value="ECO:0007669"/>
    <property type="project" value="Ensembl"/>
</dbReference>
<dbReference type="GO" id="GO:0033077">
    <property type="term" value="P:T cell differentiation in thymus"/>
    <property type="evidence" value="ECO:0007669"/>
    <property type="project" value="Ensembl"/>
</dbReference>
<dbReference type="GO" id="GO:0032757">
    <property type="term" value="P:positive regulation of interleukin-8 production"/>
    <property type="evidence" value="ECO:0007669"/>
    <property type="project" value="Ensembl"/>
</dbReference>
<dbReference type="InterPro" id="IPR011029">
    <property type="entry name" value="DEATH-like_dom_sf"/>
</dbReference>
<dbReference type="PROSITE" id="PS50168">
    <property type="entry name" value="DED"/>
    <property type="match status" value="1"/>
</dbReference>
<dbReference type="FunFam" id="1.10.533.10:FF:000062">
    <property type="entry name" value="Fas-associated via death domain"/>
    <property type="match status" value="1"/>
</dbReference>
<dbReference type="GO" id="GO:0097049">
    <property type="term" value="P:motor neuron apoptotic process"/>
    <property type="evidence" value="ECO:0007669"/>
    <property type="project" value="Ensembl"/>
</dbReference>
<dbReference type="GO" id="GO:0043029">
    <property type="term" value="P:T cell homeostasis"/>
    <property type="evidence" value="ECO:0007669"/>
    <property type="project" value="Ensembl"/>
</dbReference>
<dbReference type="Proteomes" id="UP000694421">
    <property type="component" value="Unplaced"/>
</dbReference>
<reference evidence="14" key="1">
    <citation type="submission" date="2025-08" db="UniProtKB">
        <authorList>
            <consortium name="Ensembl"/>
        </authorList>
    </citation>
    <scope>IDENTIFICATION</scope>
</reference>
<dbReference type="GO" id="GO:0071550">
    <property type="term" value="P:death-inducing signaling complex assembly"/>
    <property type="evidence" value="ECO:0007669"/>
    <property type="project" value="Ensembl"/>
</dbReference>
<organism evidence="14 15">
    <name type="scientific">Salvator merianae</name>
    <name type="common">Argentine black and white tegu</name>
    <name type="synonym">Tupinambis merianae</name>
    <dbReference type="NCBI Taxonomy" id="96440"/>
    <lineage>
        <taxon>Eukaryota</taxon>
        <taxon>Metazoa</taxon>
        <taxon>Chordata</taxon>
        <taxon>Craniata</taxon>
        <taxon>Vertebrata</taxon>
        <taxon>Euteleostomi</taxon>
        <taxon>Lepidosauria</taxon>
        <taxon>Squamata</taxon>
        <taxon>Bifurcata</taxon>
        <taxon>Unidentata</taxon>
        <taxon>Episquamata</taxon>
        <taxon>Laterata</taxon>
        <taxon>Teiioidea</taxon>
        <taxon>Teiidae</taxon>
        <taxon>Salvator</taxon>
    </lineage>
</organism>
<keyword evidence="2" id="KW-0963">Cytoplasm</keyword>
<dbReference type="OMA" id="CKMNLVA"/>
<dbReference type="InterPro" id="IPR000488">
    <property type="entry name" value="Death_dom"/>
</dbReference>
<dbReference type="GO" id="GO:0060546">
    <property type="term" value="P:negative regulation of necroptotic process"/>
    <property type="evidence" value="ECO:0007669"/>
    <property type="project" value="Ensembl"/>
</dbReference>
<dbReference type="GO" id="GO:0045651">
    <property type="term" value="P:positive regulation of macrophage differentiation"/>
    <property type="evidence" value="ECO:0007669"/>
    <property type="project" value="Ensembl"/>
</dbReference>
<dbReference type="GO" id="GO:0048536">
    <property type="term" value="P:spleen development"/>
    <property type="evidence" value="ECO:0007669"/>
    <property type="project" value="Ensembl"/>
</dbReference>
<keyword evidence="4" id="KW-0399">Innate immunity</keyword>
<keyword evidence="15" id="KW-1185">Reference proteome</keyword>
<dbReference type="GO" id="GO:0060340">
    <property type="term" value="P:positive regulation of type I interferon-mediated signaling pathway"/>
    <property type="evidence" value="ECO:0007669"/>
    <property type="project" value="Ensembl"/>
</dbReference>
<evidence type="ECO:0000256" key="1">
    <source>
        <dbReference type="ARBA" id="ARBA00004496"/>
    </source>
</evidence>
<dbReference type="Gene3D" id="1.10.533.10">
    <property type="entry name" value="Death Domain, Fas"/>
    <property type="match status" value="2"/>
</dbReference>
<dbReference type="GO" id="GO:0051607">
    <property type="term" value="P:defense response to virus"/>
    <property type="evidence" value="ECO:0007669"/>
    <property type="project" value="Ensembl"/>
</dbReference>
<dbReference type="GO" id="GO:0001916">
    <property type="term" value="P:positive regulation of T cell mediated cytotoxicity"/>
    <property type="evidence" value="ECO:0007669"/>
    <property type="project" value="Ensembl"/>
</dbReference>
<dbReference type="GO" id="GO:0070236">
    <property type="term" value="P:negative regulation of activation-induced cell death of T cells"/>
    <property type="evidence" value="ECO:0007669"/>
    <property type="project" value="Ensembl"/>
</dbReference>
<dbReference type="GO" id="GO:0097527">
    <property type="term" value="P:necroptotic signaling pathway"/>
    <property type="evidence" value="ECO:0007669"/>
    <property type="project" value="Ensembl"/>
</dbReference>
<evidence type="ECO:0000256" key="9">
    <source>
        <dbReference type="ARBA" id="ARBA00069996"/>
    </source>
</evidence>
<dbReference type="GO" id="GO:0032760">
    <property type="term" value="P:positive regulation of tumor necrosis factor production"/>
    <property type="evidence" value="ECO:0007669"/>
    <property type="project" value="Ensembl"/>
</dbReference>
<evidence type="ECO:0000259" key="13">
    <source>
        <dbReference type="PROSITE" id="PS50168"/>
    </source>
</evidence>
<evidence type="ECO:0000256" key="4">
    <source>
        <dbReference type="ARBA" id="ARBA00022588"/>
    </source>
</evidence>
<dbReference type="GO" id="GO:0089720">
    <property type="term" value="F:caspase binding"/>
    <property type="evidence" value="ECO:0007669"/>
    <property type="project" value="Ensembl"/>
</dbReference>
<evidence type="ECO:0000256" key="3">
    <source>
        <dbReference type="ARBA" id="ARBA00022553"/>
    </source>
</evidence>
<evidence type="ECO:0000256" key="11">
    <source>
        <dbReference type="ARBA" id="ARBA00075696"/>
    </source>
</evidence>
<dbReference type="GO" id="GO:0042104">
    <property type="term" value="P:positive regulation of activated T cell proliferation"/>
    <property type="evidence" value="ECO:0007669"/>
    <property type="project" value="Ensembl"/>
</dbReference>
<sequence>MNPLLGLLNSISNKLNSDELSNLKFLCRDHIGKKKLEAVRSGIDLFSILLDQEKITPNNVEFLKSMFKTLNREDLLTSLKEFEEDLDNDPSNQLNIQEKRKLDRAFEIICENVAKDWRMLIRKLGISETKIERIVAANPYNLEEQLMKSLLEWQKLKGQEAKAEDLIKALQLCHLNLVADYVKEGLQQLEI</sequence>
<dbReference type="GO" id="GO:0045087">
    <property type="term" value="P:innate immune response"/>
    <property type="evidence" value="ECO:0007669"/>
    <property type="project" value="UniProtKB-KW"/>
</dbReference>
<accession>A0A8D0BBJ7</accession>
<dbReference type="Pfam" id="PF00531">
    <property type="entry name" value="Death"/>
    <property type="match status" value="1"/>
</dbReference>
<comment type="function">
    <text evidence="7">Apoptotic adapter molecule that recruits caspases CASP8 or CASP10 to the activated FAS/CD95 or TNFRSF1A/TNFR-1 receptors. The resulting aggregate called the death-inducing signaling complex (DISC) performs CASP8 proteolytic activation. Active CASP8 initiates the subsequent cascade of caspases mediating apoptosis. Involved in interferon-mediated antiviral immune response, playing a role in the positive regulation of interferon signaling.</text>
</comment>
<dbReference type="GeneTree" id="ENSGT00390000002105"/>
<dbReference type="GO" id="GO:0036462">
    <property type="term" value="P:TRAIL-activated apoptotic signaling pathway"/>
    <property type="evidence" value="ECO:0007669"/>
    <property type="project" value="Ensembl"/>
</dbReference>
<dbReference type="SUPFAM" id="SSF47986">
    <property type="entry name" value="DEATH domain"/>
    <property type="match status" value="2"/>
</dbReference>
<dbReference type="InterPro" id="IPR016729">
    <property type="entry name" value="FADD"/>
</dbReference>
<dbReference type="GO" id="GO:2000454">
    <property type="term" value="P:positive regulation of CD8-positive, alpha-beta cytotoxic T cell extravasation"/>
    <property type="evidence" value="ECO:0007669"/>
    <property type="project" value="Ensembl"/>
</dbReference>
<evidence type="ECO:0000313" key="15">
    <source>
        <dbReference type="Proteomes" id="UP000694421"/>
    </source>
</evidence>
<dbReference type="GO" id="GO:0097192">
    <property type="term" value="P:extrinsic apoptotic signaling pathway in absence of ligand"/>
    <property type="evidence" value="ECO:0007669"/>
    <property type="project" value="Ensembl"/>
</dbReference>
<dbReference type="GO" id="GO:1900119">
    <property type="term" value="P:positive regulation of execution phase of apoptosis"/>
    <property type="evidence" value="ECO:0007669"/>
    <property type="project" value="Ensembl"/>
</dbReference>
<dbReference type="GO" id="GO:0097342">
    <property type="term" value="C:ripoptosome"/>
    <property type="evidence" value="ECO:0007669"/>
    <property type="project" value="Ensembl"/>
</dbReference>
<comment type="subunit">
    <text evidence="8">Can self-associate. Component of the AIM2 PANoptosome complex, a multiprotein complex that drives inflammatory cell death (PANoptosis). Component of the death-induced signaling complex (DISC) composed of cell surface receptor FAS/CD95 or TNFRSF1A, adapter protein FADD and the CASP8 protease; recruitment of CASP8 to the complex is required for processing of CASP8 into the p18 and p10 subunits. Interacts (via death domain) with FAS (via death domain). Interacts directly (via DED domain) with NOL3 (via CARD domain); inhibits death-inducing signaling complex (DISC) assembly by inhibiting the increase in FAS-FADD binding induced by FAS activation. Interacts with CFLAR, PEA15 and MBD4. When phosphorylated, part of a complex containing HIPK3 and FAS. May interact with MAVS/IPS1. Interacts with MOCV v-CFLAR protein and PIDD1. Interacts with RIPK1 and TRADD. Interacts with stimulated TNFRSF10B. Interacts with DDX24.</text>
</comment>
<dbReference type="GO" id="GO:0035877">
    <property type="term" value="F:death effector domain binding"/>
    <property type="evidence" value="ECO:0007669"/>
    <property type="project" value="Ensembl"/>
</dbReference>
<evidence type="ECO:0000256" key="6">
    <source>
        <dbReference type="ARBA" id="ARBA00022859"/>
    </source>
</evidence>
<evidence type="ECO:0000256" key="10">
    <source>
        <dbReference type="ARBA" id="ARBA00071128"/>
    </source>
</evidence>
<evidence type="ECO:0000256" key="8">
    <source>
        <dbReference type="ARBA" id="ARBA00066149"/>
    </source>
</evidence>
<dbReference type="SMART" id="SM00005">
    <property type="entry name" value="DEATH"/>
    <property type="match status" value="1"/>
</dbReference>
<evidence type="ECO:0000259" key="12">
    <source>
        <dbReference type="PROSITE" id="PS50017"/>
    </source>
</evidence>
<dbReference type="InterPro" id="IPR001875">
    <property type="entry name" value="DED_dom"/>
</dbReference>
<protein>
    <recommendedName>
        <fullName evidence="9">FAS-associated death domain protein</fullName>
    </recommendedName>
    <alternativeName>
        <fullName evidence="11">FAS-associating death domain-containing protein</fullName>
    </alternativeName>
    <alternativeName>
        <fullName evidence="10">Fas-associated death domain protein</fullName>
    </alternativeName>
</protein>
<feature type="domain" description="Death" evidence="12">
    <location>
        <begin position="102"/>
        <end position="186"/>
    </location>
</feature>
<dbReference type="CDD" id="cd08336">
    <property type="entry name" value="DED_FADD"/>
    <property type="match status" value="1"/>
</dbReference>
<dbReference type="SMART" id="SM00031">
    <property type="entry name" value="DED"/>
    <property type="match status" value="1"/>
</dbReference>
<dbReference type="FunFam" id="1.10.533.10:FF:000059">
    <property type="entry name" value="Fas-associated via death domain"/>
    <property type="match status" value="1"/>
</dbReference>
<evidence type="ECO:0000256" key="2">
    <source>
        <dbReference type="ARBA" id="ARBA00022490"/>
    </source>
</evidence>
<dbReference type="GO" id="GO:2001238">
    <property type="term" value="P:positive regulation of extrinsic apoptotic signaling pathway"/>
    <property type="evidence" value="ECO:0007669"/>
    <property type="project" value="Ensembl"/>
</dbReference>
<dbReference type="Pfam" id="PF01335">
    <property type="entry name" value="DED"/>
    <property type="match status" value="1"/>
</dbReference>
<dbReference type="Ensembl" id="ENSSMRT00000005895.1">
    <property type="protein sequence ID" value="ENSSMRP00000005004.1"/>
    <property type="gene ID" value="ENSSMRG00000004117.1"/>
</dbReference>
<keyword evidence="5" id="KW-0053">Apoptosis</keyword>
<dbReference type="GO" id="GO:0005123">
    <property type="term" value="F:death receptor binding"/>
    <property type="evidence" value="ECO:0007669"/>
    <property type="project" value="TreeGrafter"/>
</dbReference>
<comment type="subcellular location">
    <subcellularLocation>
        <location evidence="1">Cytoplasm</location>
    </subcellularLocation>
</comment>
<dbReference type="GO" id="GO:0043123">
    <property type="term" value="P:positive regulation of canonical NF-kappaB signal transduction"/>
    <property type="evidence" value="ECO:0007669"/>
    <property type="project" value="Ensembl"/>
</dbReference>
<dbReference type="AlphaFoldDB" id="A0A8D0BBJ7"/>
<dbReference type="GO" id="GO:0071260">
    <property type="term" value="P:cellular response to mechanical stimulus"/>
    <property type="evidence" value="ECO:0007669"/>
    <property type="project" value="Ensembl"/>
</dbReference>
<dbReference type="GO" id="GO:0045862">
    <property type="term" value="P:positive regulation of proteolysis"/>
    <property type="evidence" value="ECO:0007669"/>
    <property type="project" value="Ensembl"/>
</dbReference>
<dbReference type="GO" id="GO:0035591">
    <property type="term" value="F:signaling adaptor activity"/>
    <property type="evidence" value="ECO:0007669"/>
    <property type="project" value="Ensembl"/>
</dbReference>
<dbReference type="GO" id="GO:0042802">
    <property type="term" value="F:identical protein binding"/>
    <property type="evidence" value="ECO:0007669"/>
    <property type="project" value="Ensembl"/>
</dbReference>
<dbReference type="GO" id="GO:0045944">
    <property type="term" value="P:positive regulation of transcription by RNA polymerase II"/>
    <property type="evidence" value="ECO:0007669"/>
    <property type="project" value="Ensembl"/>
</dbReference>
<evidence type="ECO:0000313" key="14">
    <source>
        <dbReference type="Ensembl" id="ENSSMRP00000005004.1"/>
    </source>
</evidence>
<evidence type="ECO:0000256" key="7">
    <source>
        <dbReference type="ARBA" id="ARBA00059068"/>
    </source>
</evidence>
<reference evidence="14" key="2">
    <citation type="submission" date="2025-09" db="UniProtKB">
        <authorList>
            <consortium name="Ensembl"/>
        </authorList>
    </citation>
    <scope>IDENTIFICATION</scope>
</reference>
<keyword evidence="3" id="KW-0597">Phosphoprotein</keyword>
<dbReference type="PANTHER" id="PTHR15077">
    <property type="entry name" value="FAS-ASSOCIATING DEATH DOMAIN-CONTAINING PROTEIN FADD"/>
    <property type="match status" value="1"/>
</dbReference>
<dbReference type="PROSITE" id="PS50017">
    <property type="entry name" value="DEATH_DOMAIN"/>
    <property type="match status" value="1"/>
</dbReference>